<dbReference type="Proteomes" id="UP000251197">
    <property type="component" value="Unassembled WGS sequence"/>
</dbReference>
<dbReference type="CDD" id="cd21177">
    <property type="entry name" value="LPMO_AA10"/>
    <property type="match status" value="1"/>
</dbReference>
<dbReference type="RefSeq" id="WP_072279195.1">
    <property type="nucleotide sequence ID" value="NZ_CP023526.1"/>
</dbReference>
<evidence type="ECO:0000313" key="8">
    <source>
        <dbReference type="Proteomes" id="UP000217979"/>
    </source>
</evidence>
<dbReference type="Pfam" id="PF03067">
    <property type="entry name" value="LPMO_10"/>
    <property type="match status" value="1"/>
</dbReference>
<dbReference type="InterPro" id="IPR004302">
    <property type="entry name" value="Cellulose/chitin-bd_N"/>
</dbReference>
<evidence type="ECO:0000259" key="5">
    <source>
        <dbReference type="Pfam" id="PF03067"/>
    </source>
</evidence>
<evidence type="ECO:0000256" key="4">
    <source>
        <dbReference type="SAM" id="SignalP"/>
    </source>
</evidence>
<gene>
    <name evidence="7" type="primary">gbpA</name>
    <name evidence="6" type="ORF">CO704_25310</name>
    <name evidence="7" type="ORF">NCTC12120_05383</name>
</gene>
<dbReference type="SUPFAM" id="SSF81296">
    <property type="entry name" value="E set domains"/>
    <property type="match status" value="1"/>
</dbReference>
<dbReference type="EMBL" id="CP023526">
    <property type="protein sequence ID" value="ATF95410.1"/>
    <property type="molecule type" value="Genomic_DNA"/>
</dbReference>
<proteinExistence type="predicted"/>
<dbReference type="InterPro" id="IPR051024">
    <property type="entry name" value="GlcNAc_Chitin_IntDeg"/>
</dbReference>
<feature type="chain" id="PRO_5044065112" evidence="4">
    <location>
        <begin position="28"/>
        <end position="197"/>
    </location>
</feature>
<dbReference type="Gene3D" id="2.70.50.50">
    <property type="entry name" value="chitin-binding protein cbp21"/>
    <property type="match status" value="1"/>
</dbReference>
<comment type="subcellular location">
    <subcellularLocation>
        <location evidence="1">Secreted</location>
    </subcellularLocation>
</comment>
<feature type="signal peptide" evidence="4">
    <location>
        <begin position="1"/>
        <end position="27"/>
    </location>
</feature>
<keyword evidence="2" id="KW-0964">Secreted</keyword>
<reference evidence="6 8" key="1">
    <citation type="submission" date="2017-09" db="EMBL/GenBank/DDBJ databases">
        <title>FDA dAtabase for Regulatory Grade micrObial Sequences (FDA-ARGOS): Supporting development and validation of Infectious Disease Dx tests.</title>
        <authorList>
            <person name="Minogue T."/>
            <person name="Wolcott M."/>
            <person name="Wasieloski L."/>
            <person name="Aguilar W."/>
            <person name="Moore D."/>
            <person name="Tallon L."/>
            <person name="Sadzewicz L."/>
            <person name="Ott S."/>
            <person name="Zhao X."/>
            <person name="Nagaraj S."/>
            <person name="Vavikolanu K."/>
            <person name="Aluvathingal J."/>
            <person name="Nadendla S."/>
            <person name="Sichtig H."/>
        </authorList>
    </citation>
    <scope>NUCLEOTIDE SEQUENCE [LARGE SCALE GENOMIC DNA]</scope>
    <source>
        <strain evidence="6 8">FDAARGOS_392</strain>
        <plasmid evidence="8">Plasmid unnamed</plasmid>
        <plasmid evidence="6">unnamed</plasmid>
    </source>
</reference>
<accession>A0A291E5S1</accession>
<dbReference type="FunFam" id="2.70.50.50:FF:000001">
    <property type="entry name" value="Chitin-binding protein"/>
    <property type="match status" value="1"/>
</dbReference>
<evidence type="ECO:0000313" key="9">
    <source>
        <dbReference type="Proteomes" id="UP000251197"/>
    </source>
</evidence>
<evidence type="ECO:0000256" key="1">
    <source>
        <dbReference type="ARBA" id="ARBA00004613"/>
    </source>
</evidence>
<sequence length="197" mass="21234">MNTITRKLFGVAITLSLCTGVTQQALAHGYVSMPESRSLLCNKGINTGCGAVQYEPQSVEGVKGFPTAGPVDGVLASGGNSRFPELNQQSATRWSKVTLHPGSNTFVWTLTARHKTTSWRYFITKQGWDSSKPLSRGAFELTPFCQIDGNENLPGSSVSHSCVVPAGHTGYHVILAVWDIADTGNAFYQAIDTNIVR</sequence>
<protein>
    <submittedName>
        <fullName evidence="6">Chitin-binding protein</fullName>
    </submittedName>
    <submittedName>
        <fullName evidence="7">GlcNAc-binding protein A</fullName>
    </submittedName>
</protein>
<dbReference type="EMBL" id="UAVU01000009">
    <property type="protein sequence ID" value="SQC92191.1"/>
    <property type="molecule type" value="Genomic_DNA"/>
</dbReference>
<feature type="domain" description="Chitin-binding type-4" evidence="5">
    <location>
        <begin position="28"/>
        <end position="192"/>
    </location>
</feature>
<dbReference type="AlphaFoldDB" id="A0A291E5S1"/>
<reference evidence="7 9" key="2">
    <citation type="submission" date="2018-06" db="EMBL/GenBank/DDBJ databases">
        <authorList>
            <consortium name="Pathogen Informatics"/>
            <person name="Doyle S."/>
        </authorList>
    </citation>
    <scope>NUCLEOTIDE SEQUENCE [LARGE SCALE GENOMIC DNA]</scope>
    <source>
        <strain evidence="7 9">NCTC12120</strain>
    </source>
</reference>
<dbReference type="Proteomes" id="UP000217979">
    <property type="component" value="Plasmid unnamed"/>
</dbReference>
<organism evidence="6 8">
    <name type="scientific">Cedecea neteri</name>
    <dbReference type="NCBI Taxonomy" id="158822"/>
    <lineage>
        <taxon>Bacteria</taxon>
        <taxon>Pseudomonadati</taxon>
        <taxon>Pseudomonadota</taxon>
        <taxon>Gammaproteobacteria</taxon>
        <taxon>Enterobacterales</taxon>
        <taxon>Enterobacteriaceae</taxon>
        <taxon>Cedecea</taxon>
    </lineage>
</organism>
<keyword evidence="6" id="KW-0614">Plasmid</keyword>
<dbReference type="GO" id="GO:0005576">
    <property type="term" value="C:extracellular region"/>
    <property type="evidence" value="ECO:0007669"/>
    <property type="project" value="UniProtKB-SubCell"/>
</dbReference>
<dbReference type="PANTHER" id="PTHR34823:SF1">
    <property type="entry name" value="CHITIN-BINDING TYPE-4 DOMAIN-CONTAINING PROTEIN"/>
    <property type="match status" value="1"/>
</dbReference>
<geneLocation type="plasmid" evidence="6">
    <name>unnamed</name>
</geneLocation>
<keyword evidence="3 4" id="KW-0732">Signal</keyword>
<evidence type="ECO:0000256" key="2">
    <source>
        <dbReference type="ARBA" id="ARBA00022525"/>
    </source>
</evidence>
<evidence type="ECO:0000313" key="6">
    <source>
        <dbReference type="EMBL" id="ATF95410.1"/>
    </source>
</evidence>
<dbReference type="InterPro" id="IPR014756">
    <property type="entry name" value="Ig_E-set"/>
</dbReference>
<evidence type="ECO:0000256" key="3">
    <source>
        <dbReference type="ARBA" id="ARBA00022729"/>
    </source>
</evidence>
<dbReference type="PANTHER" id="PTHR34823">
    <property type="entry name" value="GLCNAC-BINDING PROTEIN A"/>
    <property type="match status" value="1"/>
</dbReference>
<evidence type="ECO:0000313" key="7">
    <source>
        <dbReference type="EMBL" id="SQC92191.1"/>
    </source>
</evidence>
<name>A0A291E5S1_9ENTR</name>